<dbReference type="GO" id="GO:0004417">
    <property type="term" value="F:hydroxyethylthiazole kinase activity"/>
    <property type="evidence" value="ECO:0007669"/>
    <property type="project" value="UniProtKB-EC"/>
</dbReference>
<comment type="similarity">
    <text evidence="11">Belongs to the Thz kinase family.</text>
</comment>
<feature type="binding site" evidence="11">
    <location>
        <position position="202"/>
    </location>
    <ligand>
        <name>substrate</name>
    </ligand>
</feature>
<evidence type="ECO:0000256" key="7">
    <source>
        <dbReference type="ARBA" id="ARBA00022777"/>
    </source>
</evidence>
<comment type="function">
    <text evidence="11">Catalyzes the phosphorylation of the hydroxyl group of 4-methyl-5-beta-hydroxyethylthiazole (THZ).</text>
</comment>
<keyword evidence="9 11" id="KW-0460">Magnesium</keyword>
<dbReference type="RefSeq" id="WP_168153507.1">
    <property type="nucleotide sequence ID" value="NZ_JAAWVT010000015.1"/>
</dbReference>
<dbReference type="Proteomes" id="UP000746595">
    <property type="component" value="Unassembled WGS sequence"/>
</dbReference>
<dbReference type="Pfam" id="PF02110">
    <property type="entry name" value="HK"/>
    <property type="match status" value="1"/>
</dbReference>
<keyword evidence="13" id="KW-1185">Reference proteome</keyword>
<evidence type="ECO:0000256" key="1">
    <source>
        <dbReference type="ARBA" id="ARBA00001771"/>
    </source>
</evidence>
<sequence length="272" mass="27163">MPAIAPSYFLDPGVLAETLDSMRAGAPLVQCLTNAVVTNFTANVLLAAGASAAMVDFPGESGDFAALASSVLVNLGTPGSEQRASMREAVAAATAAHTPWVLDPVAIGALRIRTSLAHEFAAASPTVIRGNPSEILVLAGSGGGGRGVESTDSVTAAAHAARQLALRTGAVVAVSGPTDLITDGRRSVHVHGGSPMLTRITGGGCALGAICAAFLPAHPDPLVATVSAHAFYSAAATRAEAMSLGPGSFAPAFLDALHLLSPEQLRATAVLS</sequence>
<dbReference type="EMBL" id="JAAWVT010000015">
    <property type="protein sequence ID" value="NKG22771.1"/>
    <property type="molecule type" value="Genomic_DNA"/>
</dbReference>
<evidence type="ECO:0000256" key="5">
    <source>
        <dbReference type="ARBA" id="ARBA00022723"/>
    </source>
</evidence>
<evidence type="ECO:0000256" key="8">
    <source>
        <dbReference type="ARBA" id="ARBA00022840"/>
    </source>
</evidence>
<keyword evidence="8 11" id="KW-0067">ATP-binding</keyword>
<comment type="pathway">
    <text evidence="3 11">Cofactor biosynthesis; thiamine diphosphate biosynthesis; 4-methyl-5-(2-phosphoethyl)-thiazole from 5-(2-hydroxyethyl)-4-methylthiazole: step 1/1.</text>
</comment>
<evidence type="ECO:0000256" key="2">
    <source>
        <dbReference type="ARBA" id="ARBA00001946"/>
    </source>
</evidence>
<dbReference type="SUPFAM" id="SSF53613">
    <property type="entry name" value="Ribokinase-like"/>
    <property type="match status" value="1"/>
</dbReference>
<evidence type="ECO:0000313" key="12">
    <source>
        <dbReference type="EMBL" id="NKG22771.1"/>
    </source>
</evidence>
<evidence type="ECO:0000256" key="4">
    <source>
        <dbReference type="ARBA" id="ARBA00022679"/>
    </source>
</evidence>
<reference evidence="12 13" key="1">
    <citation type="submission" date="2020-04" db="EMBL/GenBank/DDBJ databases">
        <title>Paeniglutamicibacter sp. ANT13_2, a novel actinomycete isolated from sediment in Antarctica.</title>
        <authorList>
            <person name="Sakdapetsiri C."/>
            <person name="Pinyakong O."/>
        </authorList>
    </citation>
    <scope>NUCLEOTIDE SEQUENCE [LARGE SCALE GENOMIC DNA]</scope>
    <source>
        <strain evidence="12 13">ANT13_2</strain>
    </source>
</reference>
<evidence type="ECO:0000256" key="3">
    <source>
        <dbReference type="ARBA" id="ARBA00004868"/>
    </source>
</evidence>
<comment type="catalytic activity">
    <reaction evidence="1 11">
        <text>5-(2-hydroxyethyl)-4-methylthiazole + ATP = 4-methyl-5-(2-phosphooxyethyl)-thiazole + ADP + H(+)</text>
        <dbReference type="Rhea" id="RHEA:24212"/>
        <dbReference type="ChEBI" id="CHEBI:15378"/>
        <dbReference type="ChEBI" id="CHEBI:17957"/>
        <dbReference type="ChEBI" id="CHEBI:30616"/>
        <dbReference type="ChEBI" id="CHEBI:58296"/>
        <dbReference type="ChEBI" id="CHEBI:456216"/>
        <dbReference type="EC" id="2.7.1.50"/>
    </reaction>
</comment>
<keyword evidence="6 11" id="KW-0547">Nucleotide-binding</keyword>
<comment type="cofactor">
    <cofactor evidence="2 11">
        <name>Mg(2+)</name>
        <dbReference type="ChEBI" id="CHEBI:18420"/>
    </cofactor>
</comment>
<feature type="binding site" evidence="11">
    <location>
        <position position="54"/>
    </location>
    <ligand>
        <name>substrate</name>
    </ligand>
</feature>
<evidence type="ECO:0000256" key="11">
    <source>
        <dbReference type="HAMAP-Rule" id="MF_00228"/>
    </source>
</evidence>
<keyword evidence="5 11" id="KW-0479">Metal-binding</keyword>
<comment type="caution">
    <text evidence="12">The sequence shown here is derived from an EMBL/GenBank/DDBJ whole genome shotgun (WGS) entry which is preliminary data.</text>
</comment>
<dbReference type="PIRSF" id="PIRSF000513">
    <property type="entry name" value="Thz_kinase"/>
    <property type="match status" value="1"/>
</dbReference>
<evidence type="ECO:0000256" key="9">
    <source>
        <dbReference type="ARBA" id="ARBA00022842"/>
    </source>
</evidence>
<keyword evidence="4 11" id="KW-0808">Transferase</keyword>
<keyword evidence="10 11" id="KW-0784">Thiamine biosynthesis</keyword>
<name>A0ABX1GAQ1_9MICC</name>
<dbReference type="InterPro" id="IPR000417">
    <property type="entry name" value="Hyethyz_kinase"/>
</dbReference>
<protein>
    <recommendedName>
        <fullName evidence="11">Hydroxyethylthiazole kinase</fullName>
        <ecNumber evidence="11">2.7.1.50</ecNumber>
    </recommendedName>
    <alternativeName>
        <fullName evidence="11">4-methyl-5-beta-hydroxyethylthiazole kinase</fullName>
        <shortName evidence="11">TH kinase</shortName>
        <shortName evidence="11">Thz kinase</shortName>
    </alternativeName>
</protein>
<accession>A0ABX1GAQ1</accession>
<dbReference type="CDD" id="cd01170">
    <property type="entry name" value="THZ_kinase"/>
    <property type="match status" value="1"/>
</dbReference>
<evidence type="ECO:0000256" key="10">
    <source>
        <dbReference type="ARBA" id="ARBA00022977"/>
    </source>
</evidence>
<dbReference type="HAMAP" id="MF_00228">
    <property type="entry name" value="Thz_kinase"/>
    <property type="match status" value="1"/>
</dbReference>
<feature type="binding site" evidence="11">
    <location>
        <position position="129"/>
    </location>
    <ligand>
        <name>ATP</name>
        <dbReference type="ChEBI" id="CHEBI:30616"/>
    </ligand>
</feature>
<evidence type="ECO:0000313" key="13">
    <source>
        <dbReference type="Proteomes" id="UP000746595"/>
    </source>
</evidence>
<gene>
    <name evidence="11 12" type="primary">thiM</name>
    <name evidence="12" type="ORF">HED64_18935</name>
</gene>
<dbReference type="EC" id="2.7.1.50" evidence="11"/>
<feature type="binding site" evidence="11">
    <location>
        <position position="175"/>
    </location>
    <ligand>
        <name>ATP</name>
        <dbReference type="ChEBI" id="CHEBI:30616"/>
    </ligand>
</feature>
<dbReference type="PRINTS" id="PR01099">
    <property type="entry name" value="HYETHTZKNASE"/>
</dbReference>
<evidence type="ECO:0000256" key="6">
    <source>
        <dbReference type="ARBA" id="ARBA00022741"/>
    </source>
</evidence>
<proteinExistence type="inferred from homology"/>
<dbReference type="NCBIfam" id="NF006830">
    <property type="entry name" value="PRK09355.1"/>
    <property type="match status" value="1"/>
</dbReference>
<keyword evidence="7 11" id="KW-0418">Kinase</keyword>
<dbReference type="InterPro" id="IPR029056">
    <property type="entry name" value="Ribokinase-like"/>
</dbReference>
<dbReference type="Gene3D" id="3.40.1190.20">
    <property type="match status" value="1"/>
</dbReference>
<organism evidence="12 13">
    <name type="scientific">Paeniglutamicibacter terrestris</name>
    <dbReference type="NCBI Taxonomy" id="2723403"/>
    <lineage>
        <taxon>Bacteria</taxon>
        <taxon>Bacillati</taxon>
        <taxon>Actinomycetota</taxon>
        <taxon>Actinomycetes</taxon>
        <taxon>Micrococcales</taxon>
        <taxon>Micrococcaceae</taxon>
        <taxon>Paeniglutamicibacter</taxon>
    </lineage>
</organism>